<gene>
    <name evidence="8" type="ORF">GMARGA_LOCUS7556</name>
</gene>
<sequence length="235" mass="27541">MLPNIDFSLNAYDNEQVRLMEEMCILVDENDKKIGADSKKNCHLMANINKGLLHRAFSVFLFNSENKLLLQQRSDDKITFPSLWTNTCCSHPLNTPLELDENNQIGVRRAAQRKLQHELGIKPRQVPIDDFVFLTRIHYLAPSDGIWGEHEKNLHLVDYVLIIRADVDLEINPNEVKAVEYFSLEELTQKFENPGDWKFTPWFKLISETFLFAWWKNLDNIKKDEKIHKLGFDNL</sequence>
<dbReference type="InterPro" id="IPR000086">
    <property type="entry name" value="NUDIX_hydrolase_dom"/>
</dbReference>
<evidence type="ECO:0000256" key="5">
    <source>
        <dbReference type="ARBA" id="ARBA00023235"/>
    </source>
</evidence>
<dbReference type="PANTHER" id="PTHR10885:SF0">
    <property type="entry name" value="ISOPENTENYL-DIPHOSPHATE DELTA-ISOMERASE"/>
    <property type="match status" value="1"/>
</dbReference>
<dbReference type="InterPro" id="IPR011876">
    <property type="entry name" value="IsopentenylPP_isomerase_typ1"/>
</dbReference>
<evidence type="ECO:0000259" key="7">
    <source>
        <dbReference type="PROSITE" id="PS51462"/>
    </source>
</evidence>
<dbReference type="SUPFAM" id="SSF55811">
    <property type="entry name" value="Nudix"/>
    <property type="match status" value="1"/>
</dbReference>
<dbReference type="Pfam" id="PF00293">
    <property type="entry name" value="NUDIX"/>
    <property type="match status" value="1"/>
</dbReference>
<comment type="pathway">
    <text evidence="1">Isoprenoid biosynthesis; dimethylallyl diphosphate biosynthesis; dimethylallyl diphosphate from isopentenyl diphosphate: step 1/1.</text>
</comment>
<proteinExistence type="inferred from homology"/>
<comment type="catalytic activity">
    <reaction evidence="6">
        <text>isopentenyl diphosphate = dimethylallyl diphosphate</text>
        <dbReference type="Rhea" id="RHEA:23284"/>
        <dbReference type="ChEBI" id="CHEBI:57623"/>
        <dbReference type="ChEBI" id="CHEBI:128769"/>
        <dbReference type="EC" id="5.3.3.2"/>
    </reaction>
    <physiologicalReaction direction="left-to-right" evidence="6">
        <dbReference type="Rhea" id="RHEA:23285"/>
    </physiologicalReaction>
</comment>
<dbReference type="PANTHER" id="PTHR10885">
    <property type="entry name" value="ISOPENTENYL-DIPHOSPHATE DELTA-ISOMERASE"/>
    <property type="match status" value="1"/>
</dbReference>
<keyword evidence="9" id="KW-1185">Reference proteome</keyword>
<dbReference type="Proteomes" id="UP000789901">
    <property type="component" value="Unassembled WGS sequence"/>
</dbReference>
<comment type="similarity">
    <text evidence="2">Belongs to the IPP isomerase type 1 family.</text>
</comment>
<dbReference type="PIRSF" id="PIRSF018427">
    <property type="entry name" value="Isopntndiph_ism"/>
    <property type="match status" value="1"/>
</dbReference>
<dbReference type="Gene3D" id="3.90.79.10">
    <property type="entry name" value="Nucleoside Triphosphate Pyrophosphohydrolase"/>
    <property type="match status" value="1"/>
</dbReference>
<evidence type="ECO:0000256" key="6">
    <source>
        <dbReference type="ARBA" id="ARBA00029294"/>
    </source>
</evidence>
<dbReference type="CDD" id="cd02885">
    <property type="entry name" value="NUDIX_IPP_Isomerase"/>
    <property type="match status" value="1"/>
</dbReference>
<comment type="caution">
    <text evidence="8">The sequence shown here is derived from an EMBL/GenBank/DDBJ whole genome shotgun (WGS) entry which is preliminary data.</text>
</comment>
<dbReference type="EC" id="5.3.3.2" evidence="3"/>
<dbReference type="PROSITE" id="PS51462">
    <property type="entry name" value="NUDIX"/>
    <property type="match status" value="1"/>
</dbReference>
<evidence type="ECO:0000256" key="3">
    <source>
        <dbReference type="ARBA" id="ARBA00012057"/>
    </source>
</evidence>
<dbReference type="EMBL" id="CAJVQB010003688">
    <property type="protein sequence ID" value="CAG8615162.1"/>
    <property type="molecule type" value="Genomic_DNA"/>
</dbReference>
<evidence type="ECO:0000313" key="8">
    <source>
        <dbReference type="EMBL" id="CAG8615162.1"/>
    </source>
</evidence>
<evidence type="ECO:0000256" key="4">
    <source>
        <dbReference type="ARBA" id="ARBA00023229"/>
    </source>
</evidence>
<name>A0ABN7UJV8_GIGMA</name>
<keyword evidence="5" id="KW-0413">Isomerase</keyword>
<dbReference type="InterPro" id="IPR015797">
    <property type="entry name" value="NUDIX_hydrolase-like_dom_sf"/>
</dbReference>
<accession>A0ABN7UJV8</accession>
<dbReference type="NCBIfam" id="TIGR02150">
    <property type="entry name" value="IPP_isom_1"/>
    <property type="match status" value="1"/>
</dbReference>
<organism evidence="8 9">
    <name type="scientific">Gigaspora margarita</name>
    <dbReference type="NCBI Taxonomy" id="4874"/>
    <lineage>
        <taxon>Eukaryota</taxon>
        <taxon>Fungi</taxon>
        <taxon>Fungi incertae sedis</taxon>
        <taxon>Mucoromycota</taxon>
        <taxon>Glomeromycotina</taxon>
        <taxon>Glomeromycetes</taxon>
        <taxon>Diversisporales</taxon>
        <taxon>Gigasporaceae</taxon>
        <taxon>Gigaspora</taxon>
    </lineage>
</organism>
<evidence type="ECO:0000256" key="1">
    <source>
        <dbReference type="ARBA" id="ARBA00004826"/>
    </source>
</evidence>
<evidence type="ECO:0000256" key="2">
    <source>
        <dbReference type="ARBA" id="ARBA00007579"/>
    </source>
</evidence>
<evidence type="ECO:0000313" key="9">
    <source>
        <dbReference type="Proteomes" id="UP000789901"/>
    </source>
</evidence>
<keyword evidence="4" id="KW-0414">Isoprene biosynthesis</keyword>
<feature type="domain" description="Nudix hydrolase" evidence="7">
    <location>
        <begin position="52"/>
        <end position="205"/>
    </location>
</feature>
<reference evidence="8 9" key="1">
    <citation type="submission" date="2021-06" db="EMBL/GenBank/DDBJ databases">
        <authorList>
            <person name="Kallberg Y."/>
            <person name="Tangrot J."/>
            <person name="Rosling A."/>
        </authorList>
    </citation>
    <scope>NUCLEOTIDE SEQUENCE [LARGE SCALE GENOMIC DNA]</scope>
    <source>
        <strain evidence="8 9">120-4 pot B 10/14</strain>
    </source>
</reference>
<protein>
    <recommendedName>
        <fullName evidence="3">isopentenyl-diphosphate Delta-isomerase</fullName>
        <ecNumber evidence="3">5.3.3.2</ecNumber>
    </recommendedName>
</protein>